<dbReference type="SUPFAM" id="SSF47005">
    <property type="entry name" value="Peripheral subunit-binding domain of 2-oxo acid dehydrogenase complex"/>
    <property type="match status" value="1"/>
</dbReference>
<dbReference type="InterPro" id="IPR004167">
    <property type="entry name" value="PSBD"/>
</dbReference>
<gene>
    <name evidence="14" type="ORF">PMEA_00006637</name>
</gene>
<evidence type="ECO:0000256" key="1">
    <source>
        <dbReference type="ARBA" id="ARBA00001938"/>
    </source>
</evidence>
<evidence type="ECO:0000256" key="10">
    <source>
        <dbReference type="RuleBase" id="RU003423"/>
    </source>
</evidence>
<dbReference type="Pfam" id="PF00198">
    <property type="entry name" value="2-oxoacid_dh"/>
    <property type="match status" value="1"/>
</dbReference>
<dbReference type="FunFam" id="3.30.559.10:FF:000027">
    <property type="entry name" value="Dihydrolipoamide acetyltransferase component of pyruvate dehydrogenase complex"/>
    <property type="match status" value="1"/>
</dbReference>
<dbReference type="Gene3D" id="2.40.50.100">
    <property type="match status" value="1"/>
</dbReference>
<dbReference type="CDD" id="cd06849">
    <property type="entry name" value="lipoyl_domain"/>
    <property type="match status" value="1"/>
</dbReference>
<evidence type="ECO:0000256" key="3">
    <source>
        <dbReference type="ARBA" id="ARBA00007317"/>
    </source>
</evidence>
<dbReference type="InterPro" id="IPR001078">
    <property type="entry name" value="2-oxoacid_DH_actylTfrase"/>
</dbReference>
<evidence type="ECO:0000256" key="8">
    <source>
        <dbReference type="ARBA" id="ARBA00023315"/>
    </source>
</evidence>
<comment type="subcellular location">
    <subcellularLocation>
        <location evidence="2">Mitochondrion matrix</location>
    </subcellularLocation>
</comment>
<evidence type="ECO:0000256" key="7">
    <source>
        <dbReference type="ARBA" id="ARBA00023128"/>
    </source>
</evidence>
<keyword evidence="15" id="KW-1185">Reference proteome</keyword>
<sequence length="531" mass="58470">MSYSTCLYFMMASKLSVLRNLALRRNLRIFCHQNRPIVKGKRPICSCVTIGNSNFSKEFGKQPRGLRFLRTTSGVNGEVLPFKLSDIGEGIAEVTIKEWYVKPGDHVNQFDSICEVQSDKASVTITSRFDGTIRKLYYDVDDIARVGQPLVDIEAEANIDSNVDAGPSPAEDVMAAQQKPKPTHAIEQPLPPPPLSPQSSPPQSKASPVPPPQITTKQTNSDGKVLTTPAVRKMAMDYNIELGDIPGTGRDGRIVKEDVLNYIERMKAKPTEAPAPTVEIVAPTTPPSTQIARPEVVLEDRTEAIKGIRRAMAKAMTASLTIPHFGYKDEVILNELVRVRNHSKESFQARGMKLSFMPMFMKATSMALLHFPILNSSVDPACENITLKGSHNIGVAMDTQQGLVVPNVKNVQNKSIFDITVELNRLHQLGLAGKLTPEDLVGGTFTLSNIGSIGGTYTKPVIMPPEVAIGAIGRIQEVPKFDKDDNIYKAYILNVSWSADHRVIEGATMARFSNLWKSYLENPASMMMDLR</sequence>
<dbReference type="GO" id="GO:0043754">
    <property type="term" value="F:dihydrolipoamide branched chain acyltransferase activity"/>
    <property type="evidence" value="ECO:0007669"/>
    <property type="project" value="UniProtKB-EC"/>
</dbReference>
<dbReference type="SUPFAM" id="SSF51230">
    <property type="entry name" value="Single hybrid motif"/>
    <property type="match status" value="1"/>
</dbReference>
<dbReference type="SUPFAM" id="SSF52777">
    <property type="entry name" value="CoA-dependent acyltransferases"/>
    <property type="match status" value="1"/>
</dbReference>
<evidence type="ECO:0000256" key="9">
    <source>
        <dbReference type="ARBA" id="ARBA00051775"/>
    </source>
</evidence>
<comment type="catalytic activity">
    <reaction evidence="9">
        <text>N(6)-[(R)-dihydrolipoyl]-L-lysyl-[protein] + 2-methylpropanoyl-CoA = N(6)-[(R)-S(8)-2-methylpropanoyldihydrolipoyl]-L-lysyl-[protein] + CoA</text>
        <dbReference type="Rhea" id="RHEA:18865"/>
        <dbReference type="Rhea" id="RHEA-COMP:10475"/>
        <dbReference type="Rhea" id="RHEA-COMP:10497"/>
        <dbReference type="ChEBI" id="CHEBI:57287"/>
        <dbReference type="ChEBI" id="CHEBI:57338"/>
        <dbReference type="ChEBI" id="CHEBI:83100"/>
        <dbReference type="ChEBI" id="CHEBI:83142"/>
        <dbReference type="EC" id="2.3.1.168"/>
    </reaction>
    <physiologicalReaction direction="left-to-right" evidence="9">
        <dbReference type="Rhea" id="RHEA:18866"/>
    </physiologicalReaction>
</comment>
<dbReference type="Gene3D" id="4.10.320.10">
    <property type="entry name" value="E3-binding domain"/>
    <property type="match status" value="1"/>
</dbReference>
<evidence type="ECO:0000256" key="5">
    <source>
        <dbReference type="ARBA" id="ARBA00022823"/>
    </source>
</evidence>
<feature type="compositionally biased region" description="Pro residues" evidence="11">
    <location>
        <begin position="189"/>
        <end position="200"/>
    </location>
</feature>
<keyword evidence="6" id="KW-0809">Transit peptide</keyword>
<dbReference type="PANTHER" id="PTHR43178:SF5">
    <property type="entry name" value="LIPOAMIDE ACYLTRANSFERASE COMPONENT OF BRANCHED-CHAIN ALPHA-KETO ACID DEHYDROGENASE COMPLEX, MITOCHONDRIAL"/>
    <property type="match status" value="1"/>
</dbReference>
<dbReference type="AlphaFoldDB" id="A0AAU9WKQ7"/>
<protein>
    <recommendedName>
        <fullName evidence="10">Dihydrolipoamide acetyltransferase component of pyruvate dehydrogenase complex</fullName>
        <ecNumber evidence="10">2.3.1.-</ecNumber>
    </recommendedName>
</protein>
<keyword evidence="8 10" id="KW-0012">Acyltransferase</keyword>
<keyword evidence="7" id="KW-0496">Mitochondrion</keyword>
<dbReference type="PROSITE" id="PS51826">
    <property type="entry name" value="PSBD"/>
    <property type="match status" value="1"/>
</dbReference>
<dbReference type="Pfam" id="PF02817">
    <property type="entry name" value="E3_binding"/>
    <property type="match status" value="1"/>
</dbReference>
<dbReference type="Gene3D" id="3.30.559.10">
    <property type="entry name" value="Chloramphenicol acetyltransferase-like domain"/>
    <property type="match status" value="1"/>
</dbReference>
<dbReference type="GO" id="GO:0005759">
    <property type="term" value="C:mitochondrial matrix"/>
    <property type="evidence" value="ECO:0007669"/>
    <property type="project" value="UniProtKB-SubCell"/>
</dbReference>
<dbReference type="InterPro" id="IPR023213">
    <property type="entry name" value="CAT-like_dom_sf"/>
</dbReference>
<accession>A0AAU9WKQ7</accession>
<dbReference type="FunFam" id="4.10.320.10:FF:000002">
    <property type="entry name" value="Dihydrolipoamide acetyltransferase component of pyruvate dehydrogenase complex"/>
    <property type="match status" value="1"/>
</dbReference>
<organism evidence="14 15">
    <name type="scientific">Pocillopora meandrina</name>
    <dbReference type="NCBI Taxonomy" id="46732"/>
    <lineage>
        <taxon>Eukaryota</taxon>
        <taxon>Metazoa</taxon>
        <taxon>Cnidaria</taxon>
        <taxon>Anthozoa</taxon>
        <taxon>Hexacorallia</taxon>
        <taxon>Scleractinia</taxon>
        <taxon>Astrocoeniina</taxon>
        <taxon>Pocilloporidae</taxon>
        <taxon>Pocillopora</taxon>
    </lineage>
</organism>
<evidence type="ECO:0000259" key="13">
    <source>
        <dbReference type="PROSITE" id="PS51826"/>
    </source>
</evidence>
<reference evidence="14 15" key="1">
    <citation type="submission" date="2022-05" db="EMBL/GenBank/DDBJ databases">
        <authorList>
            <consortium name="Genoscope - CEA"/>
            <person name="William W."/>
        </authorList>
    </citation>
    <scope>NUCLEOTIDE SEQUENCE [LARGE SCALE GENOMIC DNA]</scope>
</reference>
<proteinExistence type="inferred from homology"/>
<feature type="domain" description="Peripheral subunit-binding (PSBD)" evidence="13">
    <location>
        <begin position="226"/>
        <end position="263"/>
    </location>
</feature>
<comment type="cofactor">
    <cofactor evidence="1 10">
        <name>(R)-lipoate</name>
        <dbReference type="ChEBI" id="CHEBI:83088"/>
    </cofactor>
</comment>
<dbReference type="InterPro" id="IPR000089">
    <property type="entry name" value="Biotin_lipoyl"/>
</dbReference>
<dbReference type="PROSITE" id="PS50968">
    <property type="entry name" value="BIOTINYL_LIPOYL"/>
    <property type="match status" value="1"/>
</dbReference>
<dbReference type="Pfam" id="PF00364">
    <property type="entry name" value="Biotin_lipoyl"/>
    <property type="match status" value="1"/>
</dbReference>
<dbReference type="EC" id="2.3.1.-" evidence="10"/>
<feature type="domain" description="Lipoyl-binding" evidence="12">
    <location>
        <begin position="79"/>
        <end position="154"/>
    </location>
</feature>
<evidence type="ECO:0000256" key="2">
    <source>
        <dbReference type="ARBA" id="ARBA00004305"/>
    </source>
</evidence>
<dbReference type="GO" id="GO:0016407">
    <property type="term" value="F:acetyltransferase activity"/>
    <property type="evidence" value="ECO:0007669"/>
    <property type="project" value="TreeGrafter"/>
</dbReference>
<evidence type="ECO:0000256" key="6">
    <source>
        <dbReference type="ARBA" id="ARBA00022946"/>
    </source>
</evidence>
<dbReference type="InterPro" id="IPR003016">
    <property type="entry name" value="2-oxoA_DH_lipoyl-BS"/>
</dbReference>
<dbReference type="GO" id="GO:0031405">
    <property type="term" value="F:lipoic acid binding"/>
    <property type="evidence" value="ECO:0007669"/>
    <property type="project" value="TreeGrafter"/>
</dbReference>
<evidence type="ECO:0000256" key="11">
    <source>
        <dbReference type="SAM" id="MobiDB-lite"/>
    </source>
</evidence>
<dbReference type="Proteomes" id="UP001159428">
    <property type="component" value="Unassembled WGS sequence"/>
</dbReference>
<evidence type="ECO:0000259" key="12">
    <source>
        <dbReference type="PROSITE" id="PS50968"/>
    </source>
</evidence>
<comment type="similarity">
    <text evidence="3 10">Belongs to the 2-oxoacid dehydrogenase family.</text>
</comment>
<dbReference type="PANTHER" id="PTHR43178">
    <property type="entry name" value="DIHYDROLIPOAMIDE ACETYLTRANSFERASE COMPONENT OF PYRUVATE DEHYDROGENASE COMPLEX"/>
    <property type="match status" value="1"/>
</dbReference>
<comment type="caution">
    <text evidence="14">The sequence shown here is derived from an EMBL/GenBank/DDBJ whole genome shotgun (WGS) entry which is preliminary data.</text>
</comment>
<evidence type="ECO:0000313" key="15">
    <source>
        <dbReference type="Proteomes" id="UP001159428"/>
    </source>
</evidence>
<dbReference type="InterPro" id="IPR036625">
    <property type="entry name" value="E3-bd_dom_sf"/>
</dbReference>
<evidence type="ECO:0000313" key="14">
    <source>
        <dbReference type="EMBL" id="CAH3116816.1"/>
    </source>
</evidence>
<keyword evidence="4 10" id="KW-0808">Transferase</keyword>
<dbReference type="FunFam" id="2.40.50.100:FF:000013">
    <property type="entry name" value="Dihydrolipoamide acetyltransferase component of pyruvate dehydrogenase complex"/>
    <property type="match status" value="1"/>
</dbReference>
<dbReference type="EMBL" id="CALNXJ010000015">
    <property type="protein sequence ID" value="CAH3116816.1"/>
    <property type="molecule type" value="Genomic_DNA"/>
</dbReference>
<keyword evidence="5 10" id="KW-0450">Lipoyl</keyword>
<dbReference type="GO" id="GO:0005829">
    <property type="term" value="C:cytosol"/>
    <property type="evidence" value="ECO:0007669"/>
    <property type="project" value="UniProtKB-ARBA"/>
</dbReference>
<feature type="region of interest" description="Disordered" evidence="11">
    <location>
        <begin position="161"/>
        <end position="227"/>
    </location>
</feature>
<dbReference type="InterPro" id="IPR011053">
    <property type="entry name" value="Single_hybrid_motif"/>
</dbReference>
<name>A0AAU9WKQ7_9CNID</name>
<dbReference type="InterPro" id="IPR050743">
    <property type="entry name" value="2-oxoacid_DH_E2_comp"/>
</dbReference>
<dbReference type="PROSITE" id="PS00189">
    <property type="entry name" value="LIPOYL"/>
    <property type="match status" value="1"/>
</dbReference>
<evidence type="ECO:0000256" key="4">
    <source>
        <dbReference type="ARBA" id="ARBA00022679"/>
    </source>
</evidence>